<gene>
    <name evidence="1" type="ORF">KIW84_062596</name>
</gene>
<proteinExistence type="predicted"/>
<dbReference type="GO" id="GO:0003676">
    <property type="term" value="F:nucleic acid binding"/>
    <property type="evidence" value="ECO:0007669"/>
    <property type="project" value="InterPro"/>
</dbReference>
<dbReference type="AlphaFoldDB" id="A0A9D5A635"/>
<dbReference type="InterPro" id="IPR036397">
    <property type="entry name" value="RNaseH_sf"/>
</dbReference>
<evidence type="ECO:0000313" key="2">
    <source>
        <dbReference type="Proteomes" id="UP001058974"/>
    </source>
</evidence>
<dbReference type="PANTHER" id="PTHR48475">
    <property type="entry name" value="RIBONUCLEASE H"/>
    <property type="match status" value="1"/>
</dbReference>
<organism evidence="1 2">
    <name type="scientific">Pisum sativum</name>
    <name type="common">Garden pea</name>
    <name type="synonym">Lathyrus oleraceus</name>
    <dbReference type="NCBI Taxonomy" id="3888"/>
    <lineage>
        <taxon>Eukaryota</taxon>
        <taxon>Viridiplantae</taxon>
        <taxon>Streptophyta</taxon>
        <taxon>Embryophyta</taxon>
        <taxon>Tracheophyta</taxon>
        <taxon>Spermatophyta</taxon>
        <taxon>Magnoliopsida</taxon>
        <taxon>eudicotyledons</taxon>
        <taxon>Gunneridae</taxon>
        <taxon>Pentapetalae</taxon>
        <taxon>rosids</taxon>
        <taxon>fabids</taxon>
        <taxon>Fabales</taxon>
        <taxon>Fabaceae</taxon>
        <taxon>Papilionoideae</taxon>
        <taxon>50 kb inversion clade</taxon>
        <taxon>NPAAA clade</taxon>
        <taxon>Hologalegina</taxon>
        <taxon>IRL clade</taxon>
        <taxon>Fabeae</taxon>
        <taxon>Lathyrus</taxon>
    </lineage>
</organism>
<dbReference type="Gene3D" id="3.30.420.10">
    <property type="entry name" value="Ribonuclease H-like superfamily/Ribonuclease H"/>
    <property type="match status" value="1"/>
</dbReference>
<evidence type="ECO:0000313" key="1">
    <source>
        <dbReference type="EMBL" id="KAI5396441.1"/>
    </source>
</evidence>
<reference evidence="1 2" key="1">
    <citation type="journal article" date="2022" name="Nat. Genet.">
        <title>Improved pea reference genome and pan-genome highlight genomic features and evolutionary characteristics.</title>
        <authorList>
            <person name="Yang T."/>
            <person name="Liu R."/>
            <person name="Luo Y."/>
            <person name="Hu S."/>
            <person name="Wang D."/>
            <person name="Wang C."/>
            <person name="Pandey M.K."/>
            <person name="Ge S."/>
            <person name="Xu Q."/>
            <person name="Li N."/>
            <person name="Li G."/>
            <person name="Huang Y."/>
            <person name="Saxena R.K."/>
            <person name="Ji Y."/>
            <person name="Li M."/>
            <person name="Yan X."/>
            <person name="He Y."/>
            <person name="Liu Y."/>
            <person name="Wang X."/>
            <person name="Xiang C."/>
            <person name="Varshney R.K."/>
            <person name="Ding H."/>
            <person name="Gao S."/>
            <person name="Zong X."/>
        </authorList>
    </citation>
    <scope>NUCLEOTIDE SEQUENCE [LARGE SCALE GENOMIC DNA]</scope>
    <source>
        <strain evidence="1 2">cv. Zhongwan 6</strain>
    </source>
</reference>
<dbReference type="EMBL" id="JAMSHJ010000006">
    <property type="protein sequence ID" value="KAI5396441.1"/>
    <property type="molecule type" value="Genomic_DNA"/>
</dbReference>
<dbReference type="PANTHER" id="PTHR48475:SF1">
    <property type="entry name" value="RNASE H TYPE-1 DOMAIN-CONTAINING PROTEIN"/>
    <property type="match status" value="1"/>
</dbReference>
<sequence length="147" mass="16756">MVVTYKDWHEMLPFALHGYRTFVRTSTGATPFSLVYGMEAVLPVEVEIPSLRVLMEAKLTEAEWCQTRFDQLNLIEEKRLTAMCHGDLVLKKILSFKPDSIGKWTPNYEGPYVVKRAFSGGALILITMDGEEFTRPMNADAVKKYFA</sequence>
<keyword evidence="2" id="KW-1185">Reference proteome</keyword>
<name>A0A9D5A635_PEA</name>
<protein>
    <submittedName>
        <fullName evidence="1">Uncharacterized protein</fullName>
    </submittedName>
</protein>
<accession>A0A9D5A635</accession>
<comment type="caution">
    <text evidence="1">The sequence shown here is derived from an EMBL/GenBank/DDBJ whole genome shotgun (WGS) entry which is preliminary data.</text>
</comment>
<dbReference type="Gramene" id="Psat06G0259600-T1">
    <property type="protein sequence ID" value="KAI5396441.1"/>
    <property type="gene ID" value="KIW84_062596"/>
</dbReference>
<dbReference type="Proteomes" id="UP001058974">
    <property type="component" value="Chromosome 6"/>
</dbReference>